<evidence type="ECO:0000256" key="3">
    <source>
        <dbReference type="ARBA" id="ARBA00022692"/>
    </source>
</evidence>
<dbReference type="AlphaFoldDB" id="A0A098YRY8"/>
<dbReference type="OrthoDB" id="9808135at2"/>
<protein>
    <recommendedName>
        <fullName evidence="6">Na(+)/H(+) antiporter NhaA</fullName>
    </recommendedName>
    <alternativeName>
        <fullName evidence="6">Sodium/proton antiporter NhaA</fullName>
    </alternativeName>
</protein>
<comment type="subcellular location">
    <subcellularLocation>
        <location evidence="1">Cell inner membrane</location>
        <topology evidence="1">Multi-pass membrane protein</topology>
    </subcellularLocation>
    <subcellularLocation>
        <location evidence="6">Cell membrane</location>
        <topology evidence="6">Multi-pass membrane protein</topology>
    </subcellularLocation>
</comment>
<dbReference type="InterPro" id="IPR004670">
    <property type="entry name" value="NhaA"/>
</dbReference>
<comment type="catalytic activity">
    <reaction evidence="6">
        <text>Na(+)(in) + 2 H(+)(out) = Na(+)(out) + 2 H(+)(in)</text>
        <dbReference type="Rhea" id="RHEA:29251"/>
        <dbReference type="ChEBI" id="CHEBI:15378"/>
        <dbReference type="ChEBI" id="CHEBI:29101"/>
    </reaction>
</comment>
<dbReference type="Pfam" id="PF06965">
    <property type="entry name" value="Na_H_antiport_1"/>
    <property type="match status" value="1"/>
</dbReference>
<sequence>MSDKQGSRNIYDKVVKCVQRFMAQEKSGGIVLAVAVLLAILLANSALSDRYYDFFQQKLGFIWNGEPYLYFSLHHWINDGLMSIFFFHIGLELKRELISGELSNPRNIILPIGAAIGGMAIPALVYLFFNAGTPEYTGWGVPMTTDIAFALGVLFLLGKHVPTSIKVFLTTLAIVDDLGAVIVIALFYTSEISVANLALGLGFLLLMFIGNKLGVKNVFFYAFLGIVGVWIAFLLSGIHATIAAVLAALTIPADSTIDESTYLYRMRKLGLRFMTANTNEYRTLENEQVKILATIREDAKIAIPPLQLIEHHLNPFVTFLVLPIFAISNAGISLVGIDWSAIFATNVAIGIALGLLLGKPLGVVGITWLLDKLNIVKRPHDMSMRHLFALGFLASIGFTMSMFISTLAFRTDLLLTQAKIGIFAASIVGGCLGYLLMKPSRQGK</sequence>
<dbReference type="HAMAP" id="MF_01844">
    <property type="entry name" value="NhaA"/>
    <property type="match status" value="1"/>
</dbReference>
<evidence type="ECO:0000256" key="4">
    <source>
        <dbReference type="ARBA" id="ARBA00022989"/>
    </source>
</evidence>
<keyword evidence="5 6" id="KW-0472">Membrane</keyword>
<accession>A0A098YRY8</accession>
<evidence type="ECO:0000256" key="5">
    <source>
        <dbReference type="ARBA" id="ARBA00023136"/>
    </source>
</evidence>
<keyword evidence="3 6" id="KW-0812">Transmembrane</keyword>
<reference evidence="7 8" key="1">
    <citation type="submission" date="2014-07" db="EMBL/GenBank/DDBJ databases">
        <authorList>
            <person name="McCorrison J."/>
            <person name="Sanka R."/>
            <person name="Torralba M."/>
            <person name="Gillis M."/>
            <person name="Haft D.H."/>
            <person name="Methe B."/>
            <person name="Sutton G."/>
            <person name="Nelson K.E."/>
        </authorList>
    </citation>
    <scope>NUCLEOTIDE SEQUENCE [LARGE SCALE GENOMIC DNA]</scope>
    <source>
        <strain evidence="7 8">S9-PR14</strain>
    </source>
</reference>
<feature type="transmembrane region" description="Helical" evidence="6">
    <location>
        <begin position="316"/>
        <end position="337"/>
    </location>
</feature>
<feature type="transmembrane region" description="Helical" evidence="6">
    <location>
        <begin position="387"/>
        <end position="408"/>
    </location>
</feature>
<dbReference type="PANTHER" id="PTHR30341:SF0">
    <property type="entry name" value="NA(+)_H(+) ANTIPORTER NHAA"/>
    <property type="match status" value="1"/>
</dbReference>
<keyword evidence="6" id="KW-0406">Ion transport</keyword>
<keyword evidence="2 6" id="KW-1003">Cell membrane</keyword>
<dbReference type="Proteomes" id="UP000029723">
    <property type="component" value="Unassembled WGS sequence"/>
</dbReference>
<evidence type="ECO:0000256" key="6">
    <source>
        <dbReference type="HAMAP-Rule" id="MF_01844"/>
    </source>
</evidence>
<dbReference type="PANTHER" id="PTHR30341">
    <property type="entry name" value="SODIUM ION/PROTON ANTIPORTER NHAA-RELATED"/>
    <property type="match status" value="1"/>
</dbReference>
<feature type="transmembrane region" description="Helical" evidence="6">
    <location>
        <begin position="343"/>
        <end position="366"/>
    </location>
</feature>
<feature type="transmembrane region" description="Helical" evidence="6">
    <location>
        <begin position="420"/>
        <end position="437"/>
    </location>
</feature>
<organism evidence="7 8">
    <name type="scientific">Hoylesella timonensis S9-PR14</name>
    <dbReference type="NCBI Taxonomy" id="1401062"/>
    <lineage>
        <taxon>Bacteria</taxon>
        <taxon>Pseudomonadati</taxon>
        <taxon>Bacteroidota</taxon>
        <taxon>Bacteroidia</taxon>
        <taxon>Bacteroidales</taxon>
        <taxon>Prevotellaceae</taxon>
        <taxon>Hoylesella</taxon>
    </lineage>
</organism>
<keyword evidence="4 6" id="KW-1133">Transmembrane helix</keyword>
<dbReference type="InterPro" id="IPR023171">
    <property type="entry name" value="Na/H_antiporter_dom_sf"/>
</dbReference>
<keyword evidence="6" id="KW-0915">Sodium</keyword>
<feature type="transmembrane region" description="Helical" evidence="6">
    <location>
        <begin position="108"/>
        <end position="129"/>
    </location>
</feature>
<evidence type="ECO:0000256" key="1">
    <source>
        <dbReference type="ARBA" id="ARBA00004429"/>
    </source>
</evidence>
<comment type="similarity">
    <text evidence="6">Belongs to the NhaA Na(+)/H(+) (TC 2.A.33) antiporter family.</text>
</comment>
<evidence type="ECO:0000256" key="2">
    <source>
        <dbReference type="ARBA" id="ARBA00022475"/>
    </source>
</evidence>
<dbReference type="NCBIfam" id="TIGR00773">
    <property type="entry name" value="NhaA"/>
    <property type="match status" value="1"/>
</dbReference>
<dbReference type="Gene3D" id="1.20.1530.10">
    <property type="entry name" value="Na+/H+ antiporter like domain"/>
    <property type="match status" value="1"/>
</dbReference>
<dbReference type="GO" id="GO:0015385">
    <property type="term" value="F:sodium:proton antiporter activity"/>
    <property type="evidence" value="ECO:0007669"/>
    <property type="project" value="UniProtKB-UniRule"/>
</dbReference>
<feature type="transmembrane region" description="Helical" evidence="6">
    <location>
        <begin position="194"/>
        <end position="211"/>
    </location>
</feature>
<comment type="caution">
    <text evidence="7">The sequence shown here is derived from an EMBL/GenBank/DDBJ whole genome shotgun (WGS) entry which is preliminary data.</text>
</comment>
<dbReference type="EMBL" id="JRPQ01000092">
    <property type="protein sequence ID" value="KGI22032.1"/>
    <property type="molecule type" value="Genomic_DNA"/>
</dbReference>
<feature type="transmembrane region" description="Helical" evidence="6">
    <location>
        <begin position="167"/>
        <end position="188"/>
    </location>
</feature>
<dbReference type="GO" id="GO:0005886">
    <property type="term" value="C:plasma membrane"/>
    <property type="evidence" value="ECO:0007669"/>
    <property type="project" value="UniProtKB-SubCell"/>
</dbReference>
<comment type="function">
    <text evidence="6">Na(+)/H(+) antiporter that extrudes sodium in exchange for external protons.</text>
</comment>
<feature type="transmembrane region" description="Helical" evidence="6">
    <location>
        <begin position="141"/>
        <end position="158"/>
    </location>
</feature>
<evidence type="ECO:0000313" key="8">
    <source>
        <dbReference type="Proteomes" id="UP000029723"/>
    </source>
</evidence>
<keyword evidence="6" id="KW-0739">Sodium transport</keyword>
<feature type="transmembrane region" description="Helical" evidence="6">
    <location>
        <begin position="29"/>
        <end position="47"/>
    </location>
</feature>
<gene>
    <name evidence="6" type="primary">nhaA</name>
    <name evidence="7" type="ORF">HMPREF9304_06715</name>
</gene>
<keyword evidence="6" id="KW-0050">Antiport</keyword>
<evidence type="ECO:0000313" key="7">
    <source>
        <dbReference type="EMBL" id="KGI22032.1"/>
    </source>
</evidence>
<keyword evidence="6" id="KW-0813">Transport</keyword>
<proteinExistence type="inferred from homology"/>
<dbReference type="GO" id="GO:0006885">
    <property type="term" value="P:regulation of pH"/>
    <property type="evidence" value="ECO:0007669"/>
    <property type="project" value="UniProtKB-UniRule"/>
</dbReference>
<dbReference type="RefSeq" id="WP_036927537.1">
    <property type="nucleotide sequence ID" value="NZ_JRPQ01000092.1"/>
</dbReference>
<name>A0A098YRY8_9BACT</name>